<proteinExistence type="predicted"/>
<protein>
    <submittedName>
        <fullName evidence="1">Uncharacterized protein</fullName>
    </submittedName>
</protein>
<comment type="caution">
    <text evidence="1">The sequence shown here is derived from an EMBL/GenBank/DDBJ whole genome shotgun (WGS) entry which is preliminary data.</text>
</comment>
<evidence type="ECO:0000313" key="1">
    <source>
        <dbReference type="EMBL" id="NCJ06657.1"/>
    </source>
</evidence>
<accession>A0A8K1ZYU5</accession>
<sequence>MPIDPQAQLRLEIRAELKRLGVDESHPRVVTFLRLAGYTSLDEASHEALAALREKIRSRHPDAPRDLSDQVAACECELKRLGLGKHDFSVLQWLRSNGYERWEALDAAGLYTLTRELRRCDAPGHTRTILEVIEVLLRHLSAGDKQNIITELERLRYRLGGSDATTRP</sequence>
<dbReference type="RefSeq" id="WP_161825134.1">
    <property type="nucleotide sequence ID" value="NZ_WVIC01000015.1"/>
</dbReference>
<organism evidence="1 2">
    <name type="scientific">Petrachloros mirabilis ULC683</name>
    <dbReference type="NCBI Taxonomy" id="2781853"/>
    <lineage>
        <taxon>Bacteria</taxon>
        <taxon>Bacillati</taxon>
        <taxon>Cyanobacteriota</taxon>
        <taxon>Cyanophyceae</taxon>
        <taxon>Synechococcales</taxon>
        <taxon>Petrachlorosaceae</taxon>
        <taxon>Petrachloros</taxon>
        <taxon>Petrachloros mirabilis</taxon>
    </lineage>
</organism>
<dbReference type="Proteomes" id="UP000607397">
    <property type="component" value="Unassembled WGS sequence"/>
</dbReference>
<reference evidence="1" key="1">
    <citation type="submission" date="2019-12" db="EMBL/GenBank/DDBJ databases">
        <title>High-Quality draft genome sequences of three cyanobacteria isolated from the limestone walls of the Old Cathedral of Coimbra.</title>
        <authorList>
            <person name="Tiago I."/>
            <person name="Soares F."/>
            <person name="Portugal A."/>
        </authorList>
    </citation>
    <scope>NUCLEOTIDE SEQUENCE [LARGE SCALE GENOMIC DNA]</scope>
    <source>
        <strain evidence="1">C</strain>
    </source>
</reference>
<dbReference type="AlphaFoldDB" id="A0A8K1ZYU5"/>
<keyword evidence="2" id="KW-1185">Reference proteome</keyword>
<dbReference type="EMBL" id="WVIC01000015">
    <property type="protein sequence ID" value="NCJ06657.1"/>
    <property type="molecule type" value="Genomic_DNA"/>
</dbReference>
<gene>
    <name evidence="1" type="ORF">GS597_09090</name>
</gene>
<name>A0A8K1ZYU5_9CYAN</name>
<evidence type="ECO:0000313" key="2">
    <source>
        <dbReference type="Proteomes" id="UP000607397"/>
    </source>
</evidence>